<keyword evidence="14" id="KW-1185">Reference proteome</keyword>
<dbReference type="InterPro" id="IPR003789">
    <property type="entry name" value="Asn/Gln_tRNA_amidoTrase-B-like"/>
</dbReference>
<evidence type="ECO:0000313" key="13">
    <source>
        <dbReference type="EMBL" id="UWX05929.1"/>
    </source>
</evidence>
<dbReference type="Proteomes" id="UP001058120">
    <property type="component" value="Chromosome"/>
</dbReference>
<evidence type="ECO:0000256" key="3">
    <source>
        <dbReference type="ARBA" id="ARBA00016923"/>
    </source>
</evidence>
<dbReference type="Pfam" id="PF02637">
    <property type="entry name" value="GatB_Yqey"/>
    <property type="match status" value="1"/>
</dbReference>
<keyword evidence="7 11" id="KW-0648">Protein biosynthesis</keyword>
<dbReference type="InterPro" id="IPR018027">
    <property type="entry name" value="Asn/Gln_amidotransferase"/>
</dbReference>
<dbReference type="PANTHER" id="PTHR11659">
    <property type="entry name" value="GLUTAMYL-TRNA GLN AMIDOTRANSFERASE SUBUNIT B MITOCHONDRIAL AND PROKARYOTIC PET112-RELATED"/>
    <property type="match status" value="1"/>
</dbReference>
<evidence type="ECO:0000256" key="10">
    <source>
        <dbReference type="ARBA" id="ARBA00047913"/>
    </source>
</evidence>
<sequence>MSDFEVVIGLEVHVHLATESKLFCSCPNSFGDAPNSNVCEVCAGMPGVLPVLNKKAVEFAARTALAINAAINQQSVFARKNYFYPDMPKDYQISQYDLPLCEHGYLDITVDNQTKCIGITRIHLEDDAGKNIHSPTENHSFVDLNRAGTPLIEIVSEPDMRSAEEAVAYLKALHAIVVNLGVTNGNMEEGSFRCDANVSIRPKGQKEFGTRTELKNLNSFRHVQKAIEYEIARQEDVILDGGKVRQETRLYDSVKNITLAMRSKEDAEDYRYFPDPDLLPVCISDEELALWKSQMPELPAERKKRFQTEWQIAESEAELIAFDPYLTGLLEKSAELYNEPKKIANLILGPLLREMNQRIAEGQDGKLAIEPKALAELAKIIDSGLISFKIAADIFPDLVNGGVMPEALVKERGLVQVSDTGAIEAAVLKVIAANPAEVEAYKGGKTKLIGFFVGQIMREMKGKANPAVVNELLAKHLS</sequence>
<evidence type="ECO:0000256" key="1">
    <source>
        <dbReference type="ARBA" id="ARBA00005306"/>
    </source>
</evidence>
<dbReference type="RefSeq" id="WP_334315523.1">
    <property type="nucleotide sequence ID" value="NZ_CP065938.1"/>
</dbReference>
<comment type="catalytic activity">
    <reaction evidence="9 11">
        <text>L-aspartyl-tRNA(Asn) + L-glutamine + ATP + H2O = L-asparaginyl-tRNA(Asn) + L-glutamate + ADP + phosphate + 2 H(+)</text>
        <dbReference type="Rhea" id="RHEA:14513"/>
        <dbReference type="Rhea" id="RHEA-COMP:9674"/>
        <dbReference type="Rhea" id="RHEA-COMP:9677"/>
        <dbReference type="ChEBI" id="CHEBI:15377"/>
        <dbReference type="ChEBI" id="CHEBI:15378"/>
        <dbReference type="ChEBI" id="CHEBI:29985"/>
        <dbReference type="ChEBI" id="CHEBI:30616"/>
        <dbReference type="ChEBI" id="CHEBI:43474"/>
        <dbReference type="ChEBI" id="CHEBI:58359"/>
        <dbReference type="ChEBI" id="CHEBI:78515"/>
        <dbReference type="ChEBI" id="CHEBI:78516"/>
        <dbReference type="ChEBI" id="CHEBI:456216"/>
    </reaction>
</comment>
<dbReference type="InterPro" id="IPR004413">
    <property type="entry name" value="GatB"/>
</dbReference>
<feature type="domain" description="Asn/Gln amidotransferase" evidence="12">
    <location>
        <begin position="328"/>
        <end position="477"/>
    </location>
</feature>
<reference evidence="13" key="1">
    <citation type="submission" date="2020-12" db="EMBL/GenBank/DDBJ databases">
        <title>Taurinivorans muris gen. nov., sp. nov., fundamental and realized metabolic niche of a ubiquitous sulfidogenic bacterium in the murine intestine.</title>
        <authorList>
            <person name="Ye H."/>
            <person name="Hanson B.T."/>
            <person name="Loy A."/>
        </authorList>
    </citation>
    <scope>NUCLEOTIDE SEQUENCE</scope>
    <source>
        <strain evidence="13">LT0009</strain>
    </source>
</reference>
<evidence type="ECO:0000256" key="8">
    <source>
        <dbReference type="ARBA" id="ARBA00024799"/>
    </source>
</evidence>
<dbReference type="InterPro" id="IPR023168">
    <property type="entry name" value="GatB_Yqey_C_2"/>
</dbReference>
<dbReference type="InterPro" id="IPR042114">
    <property type="entry name" value="GatB_C_1"/>
</dbReference>
<comment type="similarity">
    <text evidence="1 11">Belongs to the GatB/GatE family. GatB subfamily.</text>
</comment>
<dbReference type="NCBIfam" id="NF004014">
    <property type="entry name" value="PRK05477.1-4"/>
    <property type="match status" value="1"/>
</dbReference>
<comment type="subunit">
    <text evidence="2 11">Heterotrimer of A, B and C subunits.</text>
</comment>
<comment type="catalytic activity">
    <reaction evidence="10 11">
        <text>L-glutamyl-tRNA(Gln) + L-glutamine + ATP + H2O = L-glutaminyl-tRNA(Gln) + L-glutamate + ADP + phosphate + H(+)</text>
        <dbReference type="Rhea" id="RHEA:17521"/>
        <dbReference type="Rhea" id="RHEA-COMP:9681"/>
        <dbReference type="Rhea" id="RHEA-COMP:9684"/>
        <dbReference type="ChEBI" id="CHEBI:15377"/>
        <dbReference type="ChEBI" id="CHEBI:15378"/>
        <dbReference type="ChEBI" id="CHEBI:29985"/>
        <dbReference type="ChEBI" id="CHEBI:30616"/>
        <dbReference type="ChEBI" id="CHEBI:43474"/>
        <dbReference type="ChEBI" id="CHEBI:58359"/>
        <dbReference type="ChEBI" id="CHEBI:78520"/>
        <dbReference type="ChEBI" id="CHEBI:78521"/>
        <dbReference type="ChEBI" id="CHEBI:456216"/>
    </reaction>
</comment>
<dbReference type="PROSITE" id="PS01234">
    <property type="entry name" value="GATB"/>
    <property type="match status" value="1"/>
</dbReference>
<dbReference type="NCBIfam" id="TIGR00133">
    <property type="entry name" value="gatB"/>
    <property type="match status" value="1"/>
</dbReference>
<evidence type="ECO:0000256" key="6">
    <source>
        <dbReference type="ARBA" id="ARBA00022840"/>
    </source>
</evidence>
<dbReference type="SUPFAM" id="SSF89095">
    <property type="entry name" value="GatB/YqeY motif"/>
    <property type="match status" value="2"/>
</dbReference>
<comment type="function">
    <text evidence="8 11">Allows the formation of correctly charged Asn-tRNA(Asn) or Gln-tRNA(Gln) through the transamidation of misacylated Asp-tRNA(Asn) or Glu-tRNA(Gln) in organisms which lack either or both of asparaginyl-tRNA or glutaminyl-tRNA synthetases. The reaction takes place in the presence of glutamine and ATP through an activated phospho-Asp-tRNA(Asn) or phospho-Glu-tRNA(Gln).</text>
</comment>
<gene>
    <name evidence="11 13" type="primary">gatB</name>
    <name evidence="13" type="ORF">JBF11_00955</name>
</gene>
<accession>A0ABY5Y170</accession>
<dbReference type="PANTHER" id="PTHR11659:SF0">
    <property type="entry name" value="GLUTAMYL-TRNA(GLN) AMIDOTRANSFERASE SUBUNIT B, MITOCHONDRIAL"/>
    <property type="match status" value="1"/>
</dbReference>
<dbReference type="EMBL" id="CP065938">
    <property type="protein sequence ID" value="UWX05929.1"/>
    <property type="molecule type" value="Genomic_DNA"/>
</dbReference>
<dbReference type="InterPro" id="IPR017959">
    <property type="entry name" value="Asn/Gln-tRNA_amidoTrfase_suB/E"/>
</dbReference>
<evidence type="ECO:0000259" key="12">
    <source>
        <dbReference type="SMART" id="SM00845"/>
    </source>
</evidence>
<proteinExistence type="inferred from homology"/>
<dbReference type="EC" id="6.3.5.-" evidence="11"/>
<evidence type="ECO:0000256" key="11">
    <source>
        <dbReference type="HAMAP-Rule" id="MF_00121"/>
    </source>
</evidence>
<keyword evidence="4 11" id="KW-0436">Ligase</keyword>
<evidence type="ECO:0000256" key="7">
    <source>
        <dbReference type="ARBA" id="ARBA00022917"/>
    </source>
</evidence>
<dbReference type="InterPro" id="IPR017958">
    <property type="entry name" value="Gln-tRNA_amidoTrfase_suB_CS"/>
</dbReference>
<dbReference type="Gene3D" id="1.10.150.380">
    <property type="entry name" value="GatB domain, N-terminal subdomain"/>
    <property type="match status" value="1"/>
</dbReference>
<dbReference type="InterPro" id="IPR006075">
    <property type="entry name" value="Asn/Gln-tRNA_Trfase_suB/E_cat"/>
</dbReference>
<dbReference type="SUPFAM" id="SSF55931">
    <property type="entry name" value="Glutamine synthetase/guanido kinase"/>
    <property type="match status" value="1"/>
</dbReference>
<evidence type="ECO:0000256" key="4">
    <source>
        <dbReference type="ARBA" id="ARBA00022598"/>
    </source>
</evidence>
<dbReference type="Gene3D" id="1.10.10.410">
    <property type="match status" value="1"/>
</dbReference>
<protein>
    <recommendedName>
        <fullName evidence="3 11">Aspartyl/glutamyl-tRNA(Asn/Gln) amidotransferase subunit B</fullName>
        <shortName evidence="11">Asp/Glu-ADT subunit B</shortName>
        <ecNumber evidence="11">6.3.5.-</ecNumber>
    </recommendedName>
</protein>
<name>A0ABY5Y170_9BACT</name>
<organism evidence="13 14">
    <name type="scientific">Taurinivorans muris</name>
    <dbReference type="NCBI Taxonomy" id="2787751"/>
    <lineage>
        <taxon>Bacteria</taxon>
        <taxon>Pseudomonadati</taxon>
        <taxon>Thermodesulfobacteriota</taxon>
        <taxon>Desulfovibrionia</taxon>
        <taxon>Desulfovibrionales</taxon>
        <taxon>Desulfovibrionaceae</taxon>
        <taxon>Taurinivorans</taxon>
    </lineage>
</organism>
<evidence type="ECO:0000313" key="14">
    <source>
        <dbReference type="Proteomes" id="UP001058120"/>
    </source>
</evidence>
<evidence type="ECO:0000256" key="9">
    <source>
        <dbReference type="ARBA" id="ARBA00047380"/>
    </source>
</evidence>
<dbReference type="SMART" id="SM00845">
    <property type="entry name" value="GatB_Yqey"/>
    <property type="match status" value="1"/>
</dbReference>
<dbReference type="HAMAP" id="MF_00121">
    <property type="entry name" value="GatB"/>
    <property type="match status" value="1"/>
</dbReference>
<dbReference type="InterPro" id="IPR014746">
    <property type="entry name" value="Gln_synth/guanido_kin_cat_dom"/>
</dbReference>
<evidence type="ECO:0000256" key="2">
    <source>
        <dbReference type="ARBA" id="ARBA00011123"/>
    </source>
</evidence>
<keyword evidence="5 11" id="KW-0547">Nucleotide-binding</keyword>
<dbReference type="Pfam" id="PF02934">
    <property type="entry name" value="GatB_N"/>
    <property type="match status" value="1"/>
</dbReference>
<evidence type="ECO:0000256" key="5">
    <source>
        <dbReference type="ARBA" id="ARBA00022741"/>
    </source>
</evidence>
<keyword evidence="6 11" id="KW-0067">ATP-binding</keyword>
<dbReference type="NCBIfam" id="NF004012">
    <property type="entry name" value="PRK05477.1-2"/>
    <property type="match status" value="1"/>
</dbReference>